<dbReference type="EMBL" id="GGEC01093944">
    <property type="protein sequence ID" value="MBX74428.1"/>
    <property type="molecule type" value="Transcribed_RNA"/>
</dbReference>
<reference evidence="1" key="1">
    <citation type="submission" date="2018-02" db="EMBL/GenBank/DDBJ databases">
        <title>Rhizophora mucronata_Transcriptome.</title>
        <authorList>
            <person name="Meera S.P."/>
            <person name="Sreeshan A."/>
            <person name="Augustine A."/>
        </authorList>
    </citation>
    <scope>NUCLEOTIDE SEQUENCE</scope>
    <source>
        <tissue evidence="1">Leaf</tissue>
    </source>
</reference>
<sequence>MPSFFISHFIKFKKMNWWPAQKSR</sequence>
<proteinExistence type="predicted"/>
<protein>
    <submittedName>
        <fullName evidence="1">Uncharacterized protein</fullName>
    </submittedName>
</protein>
<dbReference type="AlphaFoldDB" id="A0A2P2R5D6"/>
<evidence type="ECO:0000313" key="1">
    <source>
        <dbReference type="EMBL" id="MBX74428.1"/>
    </source>
</evidence>
<accession>A0A2P2R5D6</accession>
<organism evidence="1">
    <name type="scientific">Rhizophora mucronata</name>
    <name type="common">Asiatic mangrove</name>
    <dbReference type="NCBI Taxonomy" id="61149"/>
    <lineage>
        <taxon>Eukaryota</taxon>
        <taxon>Viridiplantae</taxon>
        <taxon>Streptophyta</taxon>
        <taxon>Embryophyta</taxon>
        <taxon>Tracheophyta</taxon>
        <taxon>Spermatophyta</taxon>
        <taxon>Magnoliopsida</taxon>
        <taxon>eudicotyledons</taxon>
        <taxon>Gunneridae</taxon>
        <taxon>Pentapetalae</taxon>
        <taxon>rosids</taxon>
        <taxon>fabids</taxon>
        <taxon>Malpighiales</taxon>
        <taxon>Rhizophoraceae</taxon>
        <taxon>Rhizophora</taxon>
    </lineage>
</organism>
<name>A0A2P2R5D6_RHIMU</name>